<gene>
    <name evidence="2" type="ORF">BJ878DRAFT_506691</name>
</gene>
<dbReference type="InterPro" id="IPR010733">
    <property type="entry name" value="DUF1308"/>
</dbReference>
<evidence type="ECO:0000313" key="3">
    <source>
        <dbReference type="Proteomes" id="UP000887226"/>
    </source>
</evidence>
<sequence>MAELKSKSSENGSQERIDALCEELEAFKTFLVEVKKDESIWMNGFKKVHTQLKTAKNSPEGDFIHNESLWLVAKTCTAITSLRHYFEMYPRNEMKLRKNREEIRTSTTIVDIVCENGSEWVRVINMTAKRAMWEFVNAGYGAVYSDSEEDEDDEDDFDDPTGLVAQAKCLLQASKLVLHRGKHPRIRFVLPRFHMDEVKALNLGDARLITRAFDRLRALGIIIETSGPSPPYSPSIGDVLHSMTSPDLSTVTSTLNIDTTILLAMVSDISHGTVDVEEWHHDFVKAQIEREQHVKLLPSHVWPICGSRKLICAREAFDMMHTITKNIGTDTEKARATLLFNSPTTELTQEERLVRIQKLSEYDVPKGWSLPIDIVNVDLPGMLAQLPAATKTQVFDACSRSHGQPVTKDVPVNASVFLYGWVHNFTTLTSNDEMRKVIADIILRKDDQEGPDIWSLTCPRSLVGKEKNAHVKDGYGQQVMRPISVRTK</sequence>
<protein>
    <recommendedName>
        <fullName evidence="1">DUF1308 domain-containing protein</fullName>
    </recommendedName>
</protein>
<dbReference type="Proteomes" id="UP000887226">
    <property type="component" value="Unassembled WGS sequence"/>
</dbReference>
<dbReference type="OrthoDB" id="441890at2759"/>
<reference evidence="2" key="1">
    <citation type="journal article" date="2021" name="IMA Fungus">
        <title>Genomic characterization of three marine fungi, including Emericellopsis atlantica sp. nov. with signatures of a generalist lifestyle and marine biomass degradation.</title>
        <authorList>
            <person name="Hagestad O.C."/>
            <person name="Hou L."/>
            <person name="Andersen J.H."/>
            <person name="Hansen E.H."/>
            <person name="Altermark B."/>
            <person name="Li C."/>
            <person name="Kuhnert E."/>
            <person name="Cox R.J."/>
            <person name="Crous P.W."/>
            <person name="Spatafora J.W."/>
            <person name="Lail K."/>
            <person name="Amirebrahimi M."/>
            <person name="Lipzen A."/>
            <person name="Pangilinan J."/>
            <person name="Andreopoulos W."/>
            <person name="Hayes R.D."/>
            <person name="Ng V."/>
            <person name="Grigoriev I.V."/>
            <person name="Jackson S.A."/>
            <person name="Sutton T.D.S."/>
            <person name="Dobson A.D.W."/>
            <person name="Rama T."/>
        </authorList>
    </citation>
    <scope>NUCLEOTIDE SEQUENCE</scope>
    <source>
        <strain evidence="2">TRa3180A</strain>
    </source>
</reference>
<dbReference type="PANTHER" id="PTHR13379:SF0">
    <property type="entry name" value="UPF0415 PROTEIN C7ORF25"/>
    <property type="match status" value="1"/>
</dbReference>
<evidence type="ECO:0000259" key="1">
    <source>
        <dbReference type="Pfam" id="PF07000"/>
    </source>
</evidence>
<proteinExistence type="predicted"/>
<name>A0A9P7Z3R6_9HELO</name>
<organism evidence="2 3">
    <name type="scientific">Calycina marina</name>
    <dbReference type="NCBI Taxonomy" id="1763456"/>
    <lineage>
        <taxon>Eukaryota</taxon>
        <taxon>Fungi</taxon>
        <taxon>Dikarya</taxon>
        <taxon>Ascomycota</taxon>
        <taxon>Pezizomycotina</taxon>
        <taxon>Leotiomycetes</taxon>
        <taxon>Helotiales</taxon>
        <taxon>Pezizellaceae</taxon>
        <taxon>Calycina</taxon>
    </lineage>
</organism>
<feature type="domain" description="DUF1308" evidence="1">
    <location>
        <begin position="255"/>
        <end position="342"/>
    </location>
</feature>
<accession>A0A9P7Z3R6</accession>
<evidence type="ECO:0000313" key="2">
    <source>
        <dbReference type="EMBL" id="KAG9244353.1"/>
    </source>
</evidence>
<dbReference type="AlphaFoldDB" id="A0A9P7Z3R6"/>
<dbReference type="EMBL" id="MU253912">
    <property type="protein sequence ID" value="KAG9244353.1"/>
    <property type="molecule type" value="Genomic_DNA"/>
</dbReference>
<comment type="caution">
    <text evidence="2">The sequence shown here is derived from an EMBL/GenBank/DDBJ whole genome shotgun (WGS) entry which is preliminary data.</text>
</comment>
<dbReference type="PANTHER" id="PTHR13379">
    <property type="entry name" value="UNCHARACTERIZED DUF1308"/>
    <property type="match status" value="1"/>
</dbReference>
<dbReference type="Pfam" id="PF07000">
    <property type="entry name" value="DUF1308"/>
    <property type="match status" value="1"/>
</dbReference>
<keyword evidence="3" id="KW-1185">Reference proteome</keyword>